<dbReference type="GO" id="GO:0045252">
    <property type="term" value="C:oxoglutarate dehydrogenase complex"/>
    <property type="evidence" value="ECO:0007669"/>
    <property type="project" value="TreeGrafter"/>
</dbReference>
<sequence length="1016" mass="114477">MMRRMVAVGGFASCMSAVTATMLLKTPATTAATSVLAMGRRHSADGVPARQLLHENDSFLSGSSAMYIDGLYHQWKMDPKSVDESWAQVFSRNDLDIYDRGLLDAPICVLPSEGSDLMEVKQSLADCGRLTWMIQAFEDRGHLMAQVDPLNCDDLDGALRTPSRRYREQVRLDLPYFGFSEKDADRVVRVGFQDQVGGVWDTSSAPMTIKQLHTLLMSRYCGKIGFELVHLVDAEAKRFLRNQIEVVSDSSLFHSAFSREKKRQIWDTVASAVFFEDFFKRKYSTQKRFGCDGAESMIVGLRALQEKSAEFGVESINLGMAHRGRLNVLYHVIGKPFEVILKEFIGVTGKELHPFQIQSDVKYHLGFHSQVKLQSGKMMKMEMLYNPSHLEAVNPFVQGYTRAMQVALGEEGRKKVLPIEIHGDAAFAGQGVSFETMCISEMGEQSTGGTVHVACNNQIGFTTDPRASRSSAYCTDLGRVFGCPILHVNGDSPEEVVRVFEFAAEYRARFHKSIVIDLVCYRRFGHNENDDPSITQPLMYDRIRSTPNVFRKYSDSLIAEDVVVASEVTQKAIDEKAHYGQFQDAAAQLNYADYLKKSIPTLWKGMKYSDELGKVTMQPTRITREAVDKVLKALKTYPPDFQVHPKLKTLLDRRVESIETGTGIDWGTAEALAFGSLLLEGHQVRVTGEDVECGTYSQRHAVLYGQQQMRAYVPLAHISDDQGKMIINNSPLSEYGMLGYAAGYSLYDPNTLVMWEAQYGDVANGATIVFDQFLSAGESKWNQQQSCVVTLSHGYDGKGAEHSSGRLERFLQMSNEDVATPAYSKEERAHRVNWEVVFPSTPAQYFHLLRRHLKRDFRKCLVVFFSKKYLRAPNVSVLSEFLEGEFQPVIPDPTVPASQARRLVMCTGQLFHTLNAVREKKGVKDVALVRIEELSPFPVAEVQQLLAEYSNAELMWAQEEPRNMGAWSHVESRIDEYTNGQRRLRFVGRPISAAPSTGYKSKHDMEHNYICENCFR</sequence>
<dbReference type="GO" id="GO:0004591">
    <property type="term" value="F:oxoglutarate dehydrogenase (succinyl-transferring) activity"/>
    <property type="evidence" value="ECO:0007669"/>
    <property type="project" value="UniProtKB-EC"/>
</dbReference>
<comment type="caution">
    <text evidence="8">The sequence shown here is derived from an EMBL/GenBank/DDBJ whole genome shotgun (WGS) entry which is preliminary data.</text>
</comment>
<dbReference type="NCBIfam" id="NF006914">
    <property type="entry name" value="PRK09404.1"/>
    <property type="match status" value="1"/>
</dbReference>
<dbReference type="AlphaFoldDB" id="A0A0N1HXR5"/>
<accession>A0A0N1HXR5</accession>
<dbReference type="Gene3D" id="3.40.50.12470">
    <property type="match status" value="1"/>
</dbReference>
<dbReference type="Pfam" id="PF16870">
    <property type="entry name" value="OxoGdeHyase_C"/>
    <property type="match status" value="1"/>
</dbReference>
<dbReference type="Pfam" id="PF00676">
    <property type="entry name" value="E1_dh"/>
    <property type="match status" value="1"/>
</dbReference>
<evidence type="ECO:0000313" key="9">
    <source>
        <dbReference type="Proteomes" id="UP000038009"/>
    </source>
</evidence>
<dbReference type="GO" id="GO:0005739">
    <property type="term" value="C:mitochondrion"/>
    <property type="evidence" value="ECO:0007669"/>
    <property type="project" value="TreeGrafter"/>
</dbReference>
<reference evidence="8 9" key="1">
    <citation type="journal article" date="2015" name="PLoS Pathog.">
        <title>Leptomonas seymouri: Adaptations to the Dixenous Life Cycle Analyzed by Genome Sequencing, Transcriptome Profiling and Co-infection with Leishmania donovani.</title>
        <authorList>
            <person name="Kraeva N."/>
            <person name="Butenko A."/>
            <person name="Hlavacova J."/>
            <person name="Kostygov A."/>
            <person name="Myskova J."/>
            <person name="Grybchuk D."/>
            <person name="Lestinova T."/>
            <person name="Votypka J."/>
            <person name="Volf P."/>
            <person name="Opperdoes F."/>
            <person name="Flegontov P."/>
            <person name="Lukes J."/>
            <person name="Yurchenko V."/>
        </authorList>
    </citation>
    <scope>NUCLEOTIDE SEQUENCE [LARGE SCALE GENOMIC DNA]</scope>
    <source>
        <strain evidence="8 9">ATCC 30220</strain>
    </source>
</reference>
<dbReference type="InterPro" id="IPR031717">
    <property type="entry name" value="ODO-1/KGD_C"/>
</dbReference>
<gene>
    <name evidence="8" type="ORF">ABL78_3540</name>
</gene>
<dbReference type="OMA" id="RDSYCRT"/>
<dbReference type="Gene3D" id="3.40.50.970">
    <property type="match status" value="1"/>
</dbReference>
<proteinExistence type="inferred from homology"/>
<dbReference type="VEuPathDB" id="TriTrypDB:Lsey_0091_0060"/>
<dbReference type="PANTHER" id="PTHR23152">
    <property type="entry name" value="2-OXOGLUTARATE DEHYDROGENASE"/>
    <property type="match status" value="1"/>
</dbReference>
<evidence type="ECO:0000256" key="5">
    <source>
        <dbReference type="ARBA" id="ARBA00023052"/>
    </source>
</evidence>
<dbReference type="Gene3D" id="1.10.287.1150">
    <property type="entry name" value="TPP helical domain"/>
    <property type="match status" value="1"/>
</dbReference>
<evidence type="ECO:0000256" key="2">
    <source>
        <dbReference type="ARBA" id="ARBA00006936"/>
    </source>
</evidence>
<dbReference type="InterPro" id="IPR005475">
    <property type="entry name" value="Transketolase-like_Pyr-bd"/>
</dbReference>
<keyword evidence="4" id="KW-0560">Oxidoreductase</keyword>
<dbReference type="EMBL" id="LJSK01000091">
    <property type="protein sequence ID" value="KPI87352.1"/>
    <property type="molecule type" value="Genomic_DNA"/>
</dbReference>
<evidence type="ECO:0000256" key="6">
    <source>
        <dbReference type="SAM" id="SignalP"/>
    </source>
</evidence>
<evidence type="ECO:0000259" key="7">
    <source>
        <dbReference type="SMART" id="SM00861"/>
    </source>
</evidence>
<dbReference type="InterPro" id="IPR011603">
    <property type="entry name" value="2oxoglutarate_DH_E1"/>
</dbReference>
<dbReference type="Proteomes" id="UP000038009">
    <property type="component" value="Unassembled WGS sequence"/>
</dbReference>
<feature type="chain" id="PRO_5005873673" description="oxoglutarate dehydrogenase (succinyl-transferring)" evidence="6">
    <location>
        <begin position="21"/>
        <end position="1016"/>
    </location>
</feature>
<evidence type="ECO:0000313" key="8">
    <source>
        <dbReference type="EMBL" id="KPI87352.1"/>
    </source>
</evidence>
<dbReference type="Pfam" id="PF16078">
    <property type="entry name" value="2-oxogl_dehyd_N"/>
    <property type="match status" value="1"/>
</dbReference>
<dbReference type="NCBIfam" id="TIGR00239">
    <property type="entry name" value="2oxo_dh_E1"/>
    <property type="match status" value="1"/>
</dbReference>
<dbReference type="InterPro" id="IPR001017">
    <property type="entry name" value="DH_E1"/>
</dbReference>
<dbReference type="GO" id="GO:0030976">
    <property type="term" value="F:thiamine pyrophosphate binding"/>
    <property type="evidence" value="ECO:0007669"/>
    <property type="project" value="InterPro"/>
</dbReference>
<dbReference type="Gene3D" id="3.40.50.11610">
    <property type="entry name" value="Multifunctional 2-oxoglutarate metabolism enzyme, C-terminal domain"/>
    <property type="match status" value="1"/>
</dbReference>
<evidence type="ECO:0000256" key="1">
    <source>
        <dbReference type="ARBA" id="ARBA00001964"/>
    </source>
</evidence>
<dbReference type="SMART" id="SM00861">
    <property type="entry name" value="Transket_pyr"/>
    <property type="match status" value="1"/>
</dbReference>
<dbReference type="NCBIfam" id="NF008907">
    <property type="entry name" value="PRK12270.1"/>
    <property type="match status" value="1"/>
</dbReference>
<keyword evidence="5" id="KW-0786">Thiamine pyrophosphate</keyword>
<dbReference type="FunFam" id="1.10.287.1150:FF:000015">
    <property type="entry name" value="Putative 2-oxoglutarate dehydrogenase E1 component"/>
    <property type="match status" value="1"/>
</dbReference>
<dbReference type="PANTHER" id="PTHR23152:SF12">
    <property type="entry name" value="OXOGLUTARATE DEHYDROGENASE (SUCCINYL-TRANSFERRING)"/>
    <property type="match status" value="1"/>
</dbReference>
<dbReference type="InterPro" id="IPR042179">
    <property type="entry name" value="KGD_C_sf"/>
</dbReference>
<dbReference type="EC" id="1.2.4.2" evidence="3"/>
<dbReference type="CDD" id="cd02016">
    <property type="entry name" value="TPP_E1_OGDC_like"/>
    <property type="match status" value="1"/>
</dbReference>
<organism evidence="8 9">
    <name type="scientific">Leptomonas seymouri</name>
    <dbReference type="NCBI Taxonomy" id="5684"/>
    <lineage>
        <taxon>Eukaryota</taxon>
        <taxon>Discoba</taxon>
        <taxon>Euglenozoa</taxon>
        <taxon>Kinetoplastea</taxon>
        <taxon>Metakinetoplastina</taxon>
        <taxon>Trypanosomatida</taxon>
        <taxon>Trypanosomatidae</taxon>
        <taxon>Leishmaniinae</taxon>
        <taxon>Leptomonas</taxon>
    </lineage>
</organism>
<comment type="similarity">
    <text evidence="2">Belongs to the alpha-ketoglutarate dehydrogenase family.</text>
</comment>
<name>A0A0N1HXR5_LEPSE</name>
<feature type="signal peptide" evidence="6">
    <location>
        <begin position="1"/>
        <end position="20"/>
    </location>
</feature>
<dbReference type="InterPro" id="IPR029061">
    <property type="entry name" value="THDP-binding"/>
</dbReference>
<comment type="cofactor">
    <cofactor evidence="1">
        <name>thiamine diphosphate</name>
        <dbReference type="ChEBI" id="CHEBI:58937"/>
    </cofactor>
</comment>
<dbReference type="Pfam" id="PF02779">
    <property type="entry name" value="Transket_pyr"/>
    <property type="match status" value="1"/>
</dbReference>
<dbReference type="GO" id="GO:0006099">
    <property type="term" value="P:tricarboxylic acid cycle"/>
    <property type="evidence" value="ECO:0007669"/>
    <property type="project" value="TreeGrafter"/>
</dbReference>
<keyword evidence="9" id="KW-1185">Reference proteome</keyword>
<dbReference type="OrthoDB" id="413077at2759"/>
<evidence type="ECO:0000256" key="4">
    <source>
        <dbReference type="ARBA" id="ARBA00023002"/>
    </source>
</evidence>
<feature type="domain" description="Transketolase-like pyrimidine-binding" evidence="7">
    <location>
        <begin position="664"/>
        <end position="872"/>
    </location>
</feature>
<keyword evidence="6" id="KW-0732">Signal</keyword>
<evidence type="ECO:0000256" key="3">
    <source>
        <dbReference type="ARBA" id="ARBA00012280"/>
    </source>
</evidence>
<protein>
    <recommendedName>
        <fullName evidence="3">oxoglutarate dehydrogenase (succinyl-transferring)</fullName>
        <ecNumber evidence="3">1.2.4.2</ecNumber>
    </recommendedName>
</protein>
<dbReference type="InterPro" id="IPR032106">
    <property type="entry name" value="2-oxogl_dehyd_N"/>
</dbReference>
<dbReference type="PIRSF" id="PIRSF000157">
    <property type="entry name" value="Oxoglu_dh_E1"/>
    <property type="match status" value="1"/>
</dbReference>
<dbReference type="SUPFAM" id="SSF52518">
    <property type="entry name" value="Thiamin diphosphate-binding fold (THDP-binding)"/>
    <property type="match status" value="2"/>
</dbReference>